<evidence type="ECO:0008006" key="3">
    <source>
        <dbReference type="Google" id="ProtNLM"/>
    </source>
</evidence>
<evidence type="ECO:0000313" key="2">
    <source>
        <dbReference type="Proteomes" id="UP000593725"/>
    </source>
</evidence>
<dbReference type="GeneID" id="65131459"/>
<proteinExistence type="predicted"/>
<reference evidence="1 2" key="1">
    <citation type="submission" date="2020-07" db="EMBL/GenBank/DDBJ databases">
        <title>Taxonomic proposal: Crassvirales, a new order of highly abundant and diverse bacterial viruses.</title>
        <authorList>
            <person name="Shkoporov A.N."/>
            <person name="Stockdale S.R."/>
            <person name="Guerin E."/>
            <person name="Ross R.P."/>
            <person name="Hill C."/>
        </authorList>
    </citation>
    <scope>NUCLEOTIDE SEQUENCE [LARGE SCALE GENOMIC DNA]</scope>
</reference>
<organism evidence="1 2">
    <name type="scientific">uncultured phage cr114_1</name>
    <dbReference type="NCBI Taxonomy" id="2772088"/>
    <lineage>
        <taxon>Viruses</taxon>
        <taxon>Duplodnaviria</taxon>
        <taxon>Heunggongvirae</taxon>
        <taxon>Uroviricota</taxon>
        <taxon>Caudoviricetes</taxon>
        <taxon>Crassvirales</taxon>
        <taxon>Suoliviridae</taxon>
        <taxon>Uncouvirinae</taxon>
        <taxon>Aurodevirus</taxon>
        <taxon>Aurodevirus intestinalis</taxon>
    </lineage>
</organism>
<dbReference type="RefSeq" id="YP_010112967.1">
    <property type="nucleotide sequence ID" value="NC_055897.1"/>
</dbReference>
<protein>
    <recommendedName>
        <fullName evidence="3">Peptidase S74 domain-containing protein</fullName>
    </recommendedName>
</protein>
<keyword evidence="2" id="KW-1185">Reference proteome</keyword>
<evidence type="ECO:0000313" key="1">
    <source>
        <dbReference type="EMBL" id="QOR59994.1"/>
    </source>
</evidence>
<dbReference type="EMBL" id="MT774404">
    <property type="protein sequence ID" value="QOR59994.1"/>
    <property type="molecule type" value="Genomic_DNA"/>
</dbReference>
<accession>A0A7M1S0Q5</accession>
<dbReference type="Proteomes" id="UP000593725">
    <property type="component" value="Segment"/>
</dbReference>
<name>A0A7M1S0Q5_9CAUD</name>
<sequence length="647" mass="71517">MDTGIFIGDKIITTSWDKIWNKPTTLSGYGITDAYTQSDADGRFFRYFGYTTDDGDDFMWQKLGTFTYLNAFPDGVTIKRHGYGQVTSFIAGSSRFQLYSTHSSSDPNDGLNGIQFRSGWDDDKKSWRMLLDEVNYLHYTDNRYVNKAGDTMTGTLLMSNDSDIYGRSSANSGAAYIIGYRDANISGIVMHDISAANNTKALYIQTNGYDVPSDTGGLAITNDCVTAFGAGDYGSVFRVLNEDDVNLGALFNVAKDGTLTRLGHKIFDNGNKRDMFSSMNEAFTTWGNEQVISVEGDANTYYPVVITISYSKTWNSRIAIHKNLGSRTPSYPGNHDNGTSSMWAMYEGRYHGWDGNSGYIVTKYVRQPYANLISKAECADKSVGALVVYLRGGGCEYTVCTDYRGGVNVYYERTEISGDSNYPVYVEPTTSVGNQGVLNTTGYDYLVQKAVRLETPRTIFSKPFDGTGNVTGGAKFLNICIETDNNGNDSGRSSEINNYVGPLQLQQASPNGIHMCMGGGQVGICTTSPKYTLHVDGVIYAKDGFRETSDIRKKKVLNSHTVSLDDMAYADLFDYTLIDDEKEIVKVGTNAHYWLDKLPQVVTKDNDEYLSLNYGVLGTVCALSVSKYVKQLEDRVTLLENKIATLQ</sequence>
<dbReference type="KEGG" id="vg:65131459"/>